<dbReference type="PANTHER" id="PTHR22946:SF9">
    <property type="entry name" value="POLYKETIDE TRANSFERASE AF380"/>
    <property type="match status" value="1"/>
</dbReference>
<feature type="domain" description="Xaa-Pro dipeptidyl-peptidase C-terminal" evidence="4">
    <location>
        <begin position="490"/>
        <end position="692"/>
    </location>
</feature>
<dbReference type="EMBL" id="BPRH01001640">
    <property type="protein sequence ID" value="GJF14147.1"/>
    <property type="molecule type" value="Genomic_DNA"/>
</dbReference>
<proteinExistence type="inferred from homology"/>
<dbReference type="PANTHER" id="PTHR22946">
    <property type="entry name" value="DIENELACTONE HYDROLASE DOMAIN-CONTAINING PROTEIN-RELATED"/>
    <property type="match status" value="1"/>
</dbReference>
<dbReference type="InterPro" id="IPR008979">
    <property type="entry name" value="Galactose-bd-like_sf"/>
</dbReference>
<organism evidence="5 6">
    <name type="scientific">Mycolicibacterium cyprinidarum</name>
    <dbReference type="NCBI Taxonomy" id="2860311"/>
    <lineage>
        <taxon>Bacteria</taxon>
        <taxon>Bacillati</taxon>
        <taxon>Actinomycetota</taxon>
        <taxon>Actinomycetes</taxon>
        <taxon>Mycobacteriales</taxon>
        <taxon>Mycobacteriaceae</taxon>
        <taxon>Mycolicibacterium</taxon>
    </lineage>
</organism>
<reference evidence="5 6" key="1">
    <citation type="submission" date="2021-08" db="EMBL/GenBank/DDBJ databases">
        <title>Draft genome sequence of Mycolicibacterium sp. NGTWS1702 strain.</title>
        <authorList>
            <person name="Matsumoto M."/>
            <person name="Tang B.C.C."/>
            <person name="Machida Y."/>
            <person name="Matoyama H."/>
            <person name="Kishihara T."/>
            <person name="Sato S."/>
            <person name="Kondo I."/>
            <person name="Sano M."/>
            <person name="Kato G."/>
        </authorList>
    </citation>
    <scope>NUCLEOTIDE SEQUENCE [LARGE SCALE GENOMIC DNA]</scope>
    <source>
        <strain evidence="5 6">NGTWSNA01</strain>
    </source>
</reference>
<sequence length="704" mass="73936">MEQKRSHSARDEAAGGPEDFAEPADDAVEPEVTDLVADPVEVEPADEPTEVVLTPTEPAEQVQVETEVPEIPEEAPVKVASAVISNVVGADSDVDRGDKPADPADAALALTLLATARKEAEDPTAGSAALQTANSLAVAETDEYPIPTDVVVALQHAPLEWLQRIPVLGPWLVTPIVRLLHAIPLVGEFLHPLIGFPVDHDAAEGTPAARSVRVTSFDGTQIYVNFMPATGLKTGESAPTVLSGPGLGLPGATTLDLDLDGLLPNDVIGIGELRKAGYNVVTWDPRGEWRSGGRMQLESPDFEGRDLSHIISWLSTLSEVDSVDGDPKIGMVGASYGGGIQLAAAAVDRRIDAIVPTIAWNSLNDVLFPREAVSSAWGTLLSSVLVLTLARPNPRILPAAIVAVLTGFVSQDDKDLLADRSYADDLGGITAPTLLIQGTVDTLFTLAQADANAKALIDAGTTTKVVWYCGGHGACLSTRNDGTLVRQETLEWLNRYVKGDETVVTGPQFEWVDQHGEVFSSQTYPVAQGQSVDATLATGKTIPFFPFIGGSGPNPAIITRFPIGTLLGLPSAAPALNAVNLRVPDATETTNLVGAPELTLTYSGTGNGRHVYAQLVDDETGLVLGNQATPIPVVLDGESHTVTLPMEQVAHTLKPGESVTVQLVTSVFTHLNFYSFGVISVQEMSVKLPTLAAGVAAQDSGVAA</sequence>
<feature type="region of interest" description="Disordered" evidence="3">
    <location>
        <begin position="1"/>
        <end position="30"/>
    </location>
</feature>
<keyword evidence="2" id="KW-0378">Hydrolase</keyword>
<feature type="compositionally biased region" description="Acidic residues" evidence="3">
    <location>
        <begin position="19"/>
        <end position="30"/>
    </location>
</feature>
<keyword evidence="6" id="KW-1185">Reference proteome</keyword>
<evidence type="ECO:0000256" key="2">
    <source>
        <dbReference type="ARBA" id="ARBA00022801"/>
    </source>
</evidence>
<gene>
    <name evidence="5" type="ORF">NGTWS1702_15560</name>
</gene>
<dbReference type="Gene3D" id="3.40.50.1820">
    <property type="entry name" value="alpha/beta hydrolase"/>
    <property type="match status" value="2"/>
</dbReference>
<dbReference type="InterPro" id="IPR013736">
    <property type="entry name" value="Xaa-Pro_dipept_C"/>
</dbReference>
<dbReference type="InterPro" id="IPR000383">
    <property type="entry name" value="Xaa-Pro-like_dom"/>
</dbReference>
<dbReference type="Proteomes" id="UP001060504">
    <property type="component" value="Unassembled WGS sequence"/>
</dbReference>
<dbReference type="SUPFAM" id="SSF53474">
    <property type="entry name" value="alpha/beta-Hydrolases"/>
    <property type="match status" value="1"/>
</dbReference>
<dbReference type="SUPFAM" id="SSF49785">
    <property type="entry name" value="Galactose-binding domain-like"/>
    <property type="match status" value="1"/>
</dbReference>
<dbReference type="SMART" id="SM00939">
    <property type="entry name" value="PepX_C"/>
    <property type="match status" value="1"/>
</dbReference>
<protein>
    <recommendedName>
        <fullName evidence="4">Xaa-Pro dipeptidyl-peptidase C-terminal domain-containing protein</fullName>
    </recommendedName>
</protein>
<comment type="similarity">
    <text evidence="1">Belongs to the AB hydrolase superfamily.</text>
</comment>
<evidence type="ECO:0000259" key="4">
    <source>
        <dbReference type="SMART" id="SM00939"/>
    </source>
</evidence>
<dbReference type="InterPro" id="IPR029058">
    <property type="entry name" value="AB_hydrolase_fold"/>
</dbReference>
<name>A0ABQ4VFR8_9MYCO</name>
<evidence type="ECO:0000313" key="6">
    <source>
        <dbReference type="Proteomes" id="UP001060504"/>
    </source>
</evidence>
<feature type="compositionally biased region" description="Basic and acidic residues" evidence="3">
    <location>
        <begin position="1"/>
        <end position="13"/>
    </location>
</feature>
<dbReference type="Pfam" id="PF02129">
    <property type="entry name" value="Peptidase_S15"/>
    <property type="match status" value="1"/>
</dbReference>
<evidence type="ECO:0000313" key="5">
    <source>
        <dbReference type="EMBL" id="GJF14147.1"/>
    </source>
</evidence>
<comment type="caution">
    <text evidence="5">The sequence shown here is derived from an EMBL/GenBank/DDBJ whole genome shotgun (WGS) entry which is preliminary data.</text>
</comment>
<evidence type="ECO:0000256" key="1">
    <source>
        <dbReference type="ARBA" id="ARBA00008645"/>
    </source>
</evidence>
<dbReference type="InterPro" id="IPR050261">
    <property type="entry name" value="FrsA_esterase"/>
</dbReference>
<accession>A0ABQ4VFR8</accession>
<evidence type="ECO:0000256" key="3">
    <source>
        <dbReference type="SAM" id="MobiDB-lite"/>
    </source>
</evidence>